<comment type="caution">
    <text evidence="3">The sequence shown here is derived from an EMBL/GenBank/DDBJ whole genome shotgun (WGS) entry which is preliminary data.</text>
</comment>
<accession>A0ABW5E7S7</accession>
<dbReference type="InterPro" id="IPR037138">
    <property type="entry name" value="His_deacetylse_dom_sf"/>
</dbReference>
<organism evidence="3 4">
    <name type="scientific">Microbulbifer halophilus</name>
    <dbReference type="NCBI Taxonomy" id="453963"/>
    <lineage>
        <taxon>Bacteria</taxon>
        <taxon>Pseudomonadati</taxon>
        <taxon>Pseudomonadota</taxon>
        <taxon>Gammaproteobacteria</taxon>
        <taxon>Cellvibrionales</taxon>
        <taxon>Microbulbiferaceae</taxon>
        <taxon>Microbulbifer</taxon>
    </lineage>
</organism>
<dbReference type="PANTHER" id="PTHR10625">
    <property type="entry name" value="HISTONE DEACETYLASE HDAC1-RELATED"/>
    <property type="match status" value="1"/>
</dbReference>
<dbReference type="InterPro" id="IPR000286">
    <property type="entry name" value="HDACs"/>
</dbReference>
<evidence type="ECO:0000313" key="4">
    <source>
        <dbReference type="Proteomes" id="UP001597425"/>
    </source>
</evidence>
<dbReference type="PANTHER" id="PTHR10625:SF10">
    <property type="entry name" value="HISTONE DEACETYLASE HDAC1"/>
    <property type="match status" value="1"/>
</dbReference>
<keyword evidence="4" id="KW-1185">Reference proteome</keyword>
<dbReference type="SUPFAM" id="SSF52768">
    <property type="entry name" value="Arginase/deacetylase"/>
    <property type="match status" value="1"/>
</dbReference>
<dbReference type="Pfam" id="PF00850">
    <property type="entry name" value="Hist_deacetyl"/>
    <property type="match status" value="1"/>
</dbReference>
<protein>
    <submittedName>
        <fullName evidence="3">Histone deacetylase family protein</fullName>
    </submittedName>
</protein>
<reference evidence="4" key="1">
    <citation type="journal article" date="2019" name="Int. J. Syst. Evol. Microbiol.">
        <title>The Global Catalogue of Microorganisms (GCM) 10K type strain sequencing project: providing services to taxonomists for standard genome sequencing and annotation.</title>
        <authorList>
            <consortium name="The Broad Institute Genomics Platform"/>
            <consortium name="The Broad Institute Genome Sequencing Center for Infectious Disease"/>
            <person name="Wu L."/>
            <person name="Ma J."/>
        </authorList>
    </citation>
    <scope>NUCLEOTIDE SEQUENCE [LARGE SCALE GENOMIC DNA]</scope>
    <source>
        <strain evidence="4">KCTC 12848</strain>
    </source>
</reference>
<dbReference type="PRINTS" id="PR01270">
    <property type="entry name" value="HDASUPER"/>
</dbReference>
<dbReference type="Proteomes" id="UP001597425">
    <property type="component" value="Unassembled WGS sequence"/>
</dbReference>
<dbReference type="CDD" id="cd11599">
    <property type="entry name" value="HDAC_classII_2"/>
    <property type="match status" value="1"/>
</dbReference>
<feature type="domain" description="Histone deacetylase" evidence="2">
    <location>
        <begin position="20"/>
        <end position="303"/>
    </location>
</feature>
<evidence type="ECO:0000259" key="2">
    <source>
        <dbReference type="Pfam" id="PF00850"/>
    </source>
</evidence>
<evidence type="ECO:0000256" key="1">
    <source>
        <dbReference type="ARBA" id="ARBA00005947"/>
    </source>
</evidence>
<dbReference type="InterPro" id="IPR023801">
    <property type="entry name" value="His_deacetylse_dom"/>
</dbReference>
<dbReference type="RefSeq" id="WP_265721060.1">
    <property type="nucleotide sequence ID" value="NZ_JAPIVK010000008.1"/>
</dbReference>
<dbReference type="Gene3D" id="3.40.800.20">
    <property type="entry name" value="Histone deacetylase domain"/>
    <property type="match status" value="1"/>
</dbReference>
<evidence type="ECO:0000313" key="3">
    <source>
        <dbReference type="EMBL" id="MFD2309088.1"/>
    </source>
</evidence>
<dbReference type="InterPro" id="IPR023696">
    <property type="entry name" value="Ureohydrolase_dom_sf"/>
</dbReference>
<comment type="similarity">
    <text evidence="1">Belongs to the histone deacetylase family.</text>
</comment>
<name>A0ABW5E7S7_9GAMM</name>
<proteinExistence type="inferred from homology"/>
<dbReference type="EMBL" id="JBHUJD010000001">
    <property type="protein sequence ID" value="MFD2309088.1"/>
    <property type="molecule type" value="Genomic_DNA"/>
</dbReference>
<sequence length="308" mass="33375">MSIGFITSPTCAGHDMGDEHPECPARLDAICDQLLSSGIDFVLRHFDAPAASREQLELVHDPDYVASIFERAPRAGIERLDPDTCMNPGSLNAALHAAGAAVSAVDRVMAGEVPSAFCAVRPPGHHAERDKAMGFCLFNNIAIAAAHAREHYGLERVAIVDFDVHHGNGTEDFVKGRDGYLLCSSFQSPFYPFSGTGELPGNVVNSPLEAGAGGAELRRVVEETWLPALEEFRPQMLFVSAGFDGHREDDMAQLHFIEDDYRWVTDRLREVADRHADDRIVSALEGGYALSALGRSVVAHLQGLIGAK</sequence>
<gene>
    <name evidence="3" type="ORF">ACFSKX_01545</name>
</gene>